<accession>A0A7W7MJJ3</accession>
<proteinExistence type="predicted"/>
<dbReference type="EMBL" id="JACHNC010000001">
    <property type="protein sequence ID" value="MBB4752130.1"/>
    <property type="molecule type" value="Genomic_DNA"/>
</dbReference>
<sequence length="131" mass="13825">MRMRSSRLRLIGWLAVAIGLVALGLWVVLAAATGTSDFERWVGWANILALPVGAIGTALVIYDRARRGPDAGREPPDPVNMPPASYTQIISAAHGGFAQGAQGPDTRVVNHGPQPPAASEPDGHERRRGGD</sequence>
<feature type="compositionally biased region" description="Basic and acidic residues" evidence="1">
    <location>
        <begin position="121"/>
        <end position="131"/>
    </location>
</feature>
<feature type="transmembrane region" description="Helical" evidence="2">
    <location>
        <begin position="40"/>
        <end position="62"/>
    </location>
</feature>
<gene>
    <name evidence="3" type="ORF">BJ964_006291</name>
</gene>
<feature type="region of interest" description="Disordered" evidence="1">
    <location>
        <begin position="97"/>
        <end position="131"/>
    </location>
</feature>
<dbReference type="AlphaFoldDB" id="A0A7W7MJJ3"/>
<evidence type="ECO:0000313" key="4">
    <source>
        <dbReference type="Proteomes" id="UP000590511"/>
    </source>
</evidence>
<reference evidence="3 4" key="1">
    <citation type="submission" date="2020-08" db="EMBL/GenBank/DDBJ databases">
        <title>Sequencing the genomes of 1000 actinobacteria strains.</title>
        <authorList>
            <person name="Klenk H.-P."/>
        </authorList>
    </citation>
    <scope>NUCLEOTIDE SEQUENCE [LARGE SCALE GENOMIC DNA]</scope>
    <source>
        <strain evidence="3 4">DSM 43150</strain>
    </source>
</reference>
<evidence type="ECO:0000256" key="1">
    <source>
        <dbReference type="SAM" id="MobiDB-lite"/>
    </source>
</evidence>
<protein>
    <submittedName>
        <fullName evidence="3">Uncharacterized protein</fullName>
    </submittedName>
</protein>
<dbReference type="Proteomes" id="UP000590511">
    <property type="component" value="Unassembled WGS sequence"/>
</dbReference>
<name>A0A7W7MJJ3_9ACTN</name>
<dbReference type="RefSeq" id="WP_188124047.1">
    <property type="nucleotide sequence ID" value="NZ_BOMP01000118.1"/>
</dbReference>
<keyword evidence="2" id="KW-1133">Transmembrane helix</keyword>
<comment type="caution">
    <text evidence="3">The sequence shown here is derived from an EMBL/GenBank/DDBJ whole genome shotgun (WGS) entry which is preliminary data.</text>
</comment>
<evidence type="ECO:0000256" key="2">
    <source>
        <dbReference type="SAM" id="Phobius"/>
    </source>
</evidence>
<evidence type="ECO:0000313" key="3">
    <source>
        <dbReference type="EMBL" id="MBB4752130.1"/>
    </source>
</evidence>
<organism evidence="3 4">
    <name type="scientific">Actinoplanes lobatus</name>
    <dbReference type="NCBI Taxonomy" id="113568"/>
    <lineage>
        <taxon>Bacteria</taxon>
        <taxon>Bacillati</taxon>
        <taxon>Actinomycetota</taxon>
        <taxon>Actinomycetes</taxon>
        <taxon>Micromonosporales</taxon>
        <taxon>Micromonosporaceae</taxon>
        <taxon>Actinoplanes</taxon>
    </lineage>
</organism>
<keyword evidence="2" id="KW-0472">Membrane</keyword>
<keyword evidence="2" id="KW-0812">Transmembrane</keyword>